<evidence type="ECO:0000256" key="3">
    <source>
        <dbReference type="PROSITE-ProRule" id="PRU00023"/>
    </source>
</evidence>
<dbReference type="PANTHER" id="PTHR24123">
    <property type="entry name" value="ANKYRIN REPEAT-CONTAINING"/>
    <property type="match status" value="1"/>
</dbReference>
<keyword evidence="5" id="KW-1185">Reference proteome</keyword>
<evidence type="ECO:0000256" key="1">
    <source>
        <dbReference type="ARBA" id="ARBA00022737"/>
    </source>
</evidence>
<sequence>MSSDDQSAESFYGEDDFNKKKLESLKNLRENINWKVRKERNELLTQLYPLISDWTIRISDLRSIFRPKEINWLLIEEVKNLIEHFEHITIDEYYEQYYDETIYQCNFLEFVNETGYKDEPEVNRDGKPLLRRTTPLHRASRFKKYLGYEGIVHNRHEWIIHIIRKLFNIYNRFDLNYADDLGCTHFHVACEYGWEDVVQKFLELGQDPNLLVQRTGNSPLYLALSHNKREVSRLLLKHGADPNVANKDGRTALHVLGENYWNSPNMEMIFELKKKLKPGQVDARDKLGNTPLHLAVPSHSTNAKLVVQALLQIGSNPNVANDEGLTPMHIICKRCCNDGLWELFWNISDDMKQPVSLDVRDKLGNTPLHYALKYKNLDMIELLLRNGADPNAVDEEGLTPLHIISKNDIFCYWARIFTNKEFHPLMQIDARDKLGRTPLQLAVANFLPNMVDVLLDNGADLSSFVFPTEDYFAEELERSKIGGIRERRPNFKLRIASRAMAVVECLENRGYELDRSNALTIMKFFADYELFNKSTDLETCLYGRDGGKLMKKVRKMKKIKLETQDMSLYDLIRLQPEELAKLITLKDLDHFARYSNFFMLPKMLSEACVLHLCEIISRMFFRSWATISFLDLTRCKFPVLCCEKIIENLKNEDCHRICLADTLQSS</sequence>
<dbReference type="InterPro" id="IPR036770">
    <property type="entry name" value="Ankyrin_rpt-contain_sf"/>
</dbReference>
<keyword evidence="1" id="KW-0677">Repeat</keyword>
<feature type="repeat" description="ANK" evidence="3">
    <location>
        <begin position="434"/>
        <end position="462"/>
    </location>
</feature>
<feature type="repeat" description="ANK" evidence="3">
    <location>
        <begin position="215"/>
        <end position="247"/>
    </location>
</feature>
<dbReference type="Gene3D" id="1.25.40.20">
    <property type="entry name" value="Ankyrin repeat-containing domain"/>
    <property type="match status" value="4"/>
</dbReference>
<name>A0ABD2W939_9HYME</name>
<accession>A0ABD2W939</accession>
<dbReference type="PRINTS" id="PR01415">
    <property type="entry name" value="ANKYRIN"/>
</dbReference>
<dbReference type="Pfam" id="PF12796">
    <property type="entry name" value="Ank_2"/>
    <property type="match status" value="1"/>
</dbReference>
<keyword evidence="2 3" id="KW-0040">ANK repeat</keyword>
<dbReference type="Proteomes" id="UP001627154">
    <property type="component" value="Unassembled WGS sequence"/>
</dbReference>
<dbReference type="PANTHER" id="PTHR24123:SF33">
    <property type="entry name" value="PROTEIN HOS4"/>
    <property type="match status" value="1"/>
</dbReference>
<dbReference type="SMART" id="SM00248">
    <property type="entry name" value="ANK"/>
    <property type="match status" value="6"/>
</dbReference>
<evidence type="ECO:0000313" key="5">
    <source>
        <dbReference type="Proteomes" id="UP001627154"/>
    </source>
</evidence>
<feature type="repeat" description="ANK" evidence="3">
    <location>
        <begin position="287"/>
        <end position="322"/>
    </location>
</feature>
<gene>
    <name evidence="4" type="ORF">TKK_015917</name>
</gene>
<dbReference type="SUPFAM" id="SSF48403">
    <property type="entry name" value="Ankyrin repeat"/>
    <property type="match status" value="1"/>
</dbReference>
<dbReference type="PROSITE" id="PS50297">
    <property type="entry name" value="ANK_REP_REGION"/>
    <property type="match status" value="4"/>
</dbReference>
<reference evidence="4 5" key="1">
    <citation type="journal article" date="2024" name="bioRxiv">
        <title>A reference genome for Trichogramma kaykai: A tiny desert-dwelling parasitoid wasp with competing sex-ratio distorters.</title>
        <authorList>
            <person name="Culotta J."/>
            <person name="Lindsey A.R."/>
        </authorList>
    </citation>
    <scope>NUCLEOTIDE SEQUENCE [LARGE SCALE GENOMIC DNA]</scope>
    <source>
        <strain evidence="4 5">KSX58</strain>
    </source>
</reference>
<evidence type="ECO:0000256" key="2">
    <source>
        <dbReference type="ARBA" id="ARBA00023043"/>
    </source>
</evidence>
<dbReference type="PROSITE" id="PS50088">
    <property type="entry name" value="ANK_REPEAT"/>
    <property type="match status" value="4"/>
</dbReference>
<evidence type="ECO:0000313" key="4">
    <source>
        <dbReference type="EMBL" id="KAL3388962.1"/>
    </source>
</evidence>
<dbReference type="InterPro" id="IPR002110">
    <property type="entry name" value="Ankyrin_rpt"/>
</dbReference>
<dbReference type="Pfam" id="PF00023">
    <property type="entry name" value="Ank"/>
    <property type="match status" value="2"/>
</dbReference>
<comment type="caution">
    <text evidence="4">The sequence shown here is derived from an EMBL/GenBank/DDBJ whole genome shotgun (WGS) entry which is preliminary data.</text>
</comment>
<dbReference type="Pfam" id="PF13857">
    <property type="entry name" value="Ank_5"/>
    <property type="match status" value="1"/>
</dbReference>
<dbReference type="AlphaFoldDB" id="A0ABD2W939"/>
<protein>
    <submittedName>
        <fullName evidence="4">Uncharacterized protein</fullName>
    </submittedName>
</protein>
<feature type="repeat" description="ANK" evidence="3">
    <location>
        <begin position="363"/>
        <end position="395"/>
    </location>
</feature>
<dbReference type="InterPro" id="IPR051165">
    <property type="entry name" value="Multifunctional_ANK_Repeat"/>
</dbReference>
<organism evidence="4 5">
    <name type="scientific">Trichogramma kaykai</name>
    <dbReference type="NCBI Taxonomy" id="54128"/>
    <lineage>
        <taxon>Eukaryota</taxon>
        <taxon>Metazoa</taxon>
        <taxon>Ecdysozoa</taxon>
        <taxon>Arthropoda</taxon>
        <taxon>Hexapoda</taxon>
        <taxon>Insecta</taxon>
        <taxon>Pterygota</taxon>
        <taxon>Neoptera</taxon>
        <taxon>Endopterygota</taxon>
        <taxon>Hymenoptera</taxon>
        <taxon>Apocrita</taxon>
        <taxon>Proctotrupomorpha</taxon>
        <taxon>Chalcidoidea</taxon>
        <taxon>Trichogrammatidae</taxon>
        <taxon>Trichogramma</taxon>
    </lineage>
</organism>
<dbReference type="EMBL" id="JBJJXI010000124">
    <property type="protein sequence ID" value="KAL3388962.1"/>
    <property type="molecule type" value="Genomic_DNA"/>
</dbReference>
<proteinExistence type="predicted"/>